<evidence type="ECO:0000313" key="2">
    <source>
        <dbReference type="EMBL" id="MFC5522426.1"/>
    </source>
</evidence>
<keyword evidence="3" id="KW-1185">Reference proteome</keyword>
<feature type="domain" description="BFD-like [2Fe-2S]-binding" evidence="1">
    <location>
        <begin position="2"/>
        <end position="49"/>
    </location>
</feature>
<sequence>MIVCVCRRISDREIARHARAGMDFDDIQFELGVATQCGQCEGCARDVVAQCSATCPTANIKLAIPTQEGSSWNTSQP</sequence>
<evidence type="ECO:0000313" key="3">
    <source>
        <dbReference type="Proteomes" id="UP001596084"/>
    </source>
</evidence>
<dbReference type="Proteomes" id="UP001596084">
    <property type="component" value="Unassembled WGS sequence"/>
</dbReference>
<organism evidence="2 3">
    <name type="scientific">Polaromonas jejuensis</name>
    <dbReference type="NCBI Taxonomy" id="457502"/>
    <lineage>
        <taxon>Bacteria</taxon>
        <taxon>Pseudomonadati</taxon>
        <taxon>Pseudomonadota</taxon>
        <taxon>Betaproteobacteria</taxon>
        <taxon>Burkholderiales</taxon>
        <taxon>Comamonadaceae</taxon>
        <taxon>Polaromonas</taxon>
    </lineage>
</organism>
<dbReference type="InterPro" id="IPR041854">
    <property type="entry name" value="BFD-like_2Fe2S-bd_dom_sf"/>
</dbReference>
<reference evidence="3" key="1">
    <citation type="journal article" date="2019" name="Int. J. Syst. Evol. Microbiol.">
        <title>The Global Catalogue of Microorganisms (GCM) 10K type strain sequencing project: providing services to taxonomists for standard genome sequencing and annotation.</title>
        <authorList>
            <consortium name="The Broad Institute Genomics Platform"/>
            <consortium name="The Broad Institute Genome Sequencing Center for Infectious Disease"/>
            <person name="Wu L."/>
            <person name="Ma J."/>
        </authorList>
    </citation>
    <scope>NUCLEOTIDE SEQUENCE [LARGE SCALE GENOMIC DNA]</scope>
    <source>
        <strain evidence="3">CGMCC 4.7277</strain>
    </source>
</reference>
<proteinExistence type="predicted"/>
<dbReference type="RefSeq" id="WP_068832373.1">
    <property type="nucleotide sequence ID" value="NZ_JBHSMX010000024.1"/>
</dbReference>
<protein>
    <submittedName>
        <fullName evidence="2">Bacterioferritin-associated ferredoxin</fullName>
    </submittedName>
</protein>
<accession>A0ABW0QC12</accession>
<gene>
    <name evidence="2" type="ORF">ACFPP7_16120</name>
</gene>
<dbReference type="Gene3D" id="1.10.10.1100">
    <property type="entry name" value="BFD-like [2Fe-2S]-binding domain"/>
    <property type="match status" value="1"/>
</dbReference>
<evidence type="ECO:0000259" key="1">
    <source>
        <dbReference type="Pfam" id="PF04324"/>
    </source>
</evidence>
<dbReference type="EMBL" id="JBHSMX010000024">
    <property type="protein sequence ID" value="MFC5522426.1"/>
    <property type="molecule type" value="Genomic_DNA"/>
</dbReference>
<comment type="caution">
    <text evidence="2">The sequence shown here is derived from an EMBL/GenBank/DDBJ whole genome shotgun (WGS) entry which is preliminary data.</text>
</comment>
<name>A0ABW0QC12_9BURK</name>
<dbReference type="InterPro" id="IPR007419">
    <property type="entry name" value="BFD-like_2Fe2S-bd_dom"/>
</dbReference>
<dbReference type="Pfam" id="PF04324">
    <property type="entry name" value="Fer2_BFD"/>
    <property type="match status" value="1"/>
</dbReference>